<evidence type="ECO:0000259" key="4">
    <source>
        <dbReference type="PROSITE" id="PS51118"/>
    </source>
</evidence>
<name>A0A7W6JTI0_9SPHN</name>
<gene>
    <name evidence="5" type="ORF">GGR46_002769</name>
</gene>
<keyword evidence="6" id="KW-1185">Reference proteome</keyword>
<evidence type="ECO:0000313" key="6">
    <source>
        <dbReference type="Proteomes" id="UP000557392"/>
    </source>
</evidence>
<accession>A0A7W6JTI0</accession>
<comment type="caution">
    <text evidence="5">The sequence shown here is derived from an EMBL/GenBank/DDBJ whole genome shotgun (WGS) entry which is preliminary data.</text>
</comment>
<keyword evidence="3" id="KW-0804">Transcription</keyword>
<evidence type="ECO:0000256" key="1">
    <source>
        <dbReference type="ARBA" id="ARBA00023015"/>
    </source>
</evidence>
<dbReference type="PROSITE" id="PS51118">
    <property type="entry name" value="HTH_HXLR"/>
    <property type="match status" value="1"/>
</dbReference>
<dbReference type="InterPro" id="IPR036388">
    <property type="entry name" value="WH-like_DNA-bd_sf"/>
</dbReference>
<dbReference type="GO" id="GO:0003677">
    <property type="term" value="F:DNA binding"/>
    <property type="evidence" value="ECO:0007669"/>
    <property type="project" value="UniProtKB-KW"/>
</dbReference>
<dbReference type="Proteomes" id="UP000557392">
    <property type="component" value="Unassembled WGS sequence"/>
</dbReference>
<dbReference type="InterPro" id="IPR036390">
    <property type="entry name" value="WH_DNA-bd_sf"/>
</dbReference>
<keyword evidence="1" id="KW-0805">Transcription regulation</keyword>
<dbReference type="AlphaFoldDB" id="A0A7W6JTI0"/>
<proteinExistence type="predicted"/>
<dbReference type="PANTHER" id="PTHR33204:SF18">
    <property type="entry name" value="TRANSCRIPTIONAL REGULATORY PROTEIN"/>
    <property type="match status" value="1"/>
</dbReference>
<feature type="domain" description="HTH hxlR-type" evidence="4">
    <location>
        <begin position="1"/>
        <end position="80"/>
    </location>
</feature>
<dbReference type="InterPro" id="IPR002577">
    <property type="entry name" value="HTH_HxlR"/>
</dbReference>
<dbReference type="EMBL" id="JACIEH010000002">
    <property type="protein sequence ID" value="MBB4099205.1"/>
    <property type="molecule type" value="Genomic_DNA"/>
</dbReference>
<sequence length="145" mass="16346">MRDLLLGLTRYDDLRRSTGVTNATLSDRLKSLEQSELIERRQYQARPDRHEYVPTEKGRDLALLMQAMVQVGDKWREAVREGAPLRFIDAETGHGLKLALLDAETAPVPSRAIAVEPGPGGDALMRWRVAQGAEERDRRTRSRPG</sequence>
<evidence type="ECO:0000256" key="2">
    <source>
        <dbReference type="ARBA" id="ARBA00023125"/>
    </source>
</evidence>
<protein>
    <submittedName>
        <fullName evidence="5">DNA-binding HxlR family transcriptional regulator</fullName>
    </submittedName>
</protein>
<dbReference type="SUPFAM" id="SSF46785">
    <property type="entry name" value="Winged helix' DNA-binding domain"/>
    <property type="match status" value="1"/>
</dbReference>
<dbReference type="Pfam" id="PF01638">
    <property type="entry name" value="HxlR"/>
    <property type="match status" value="1"/>
</dbReference>
<evidence type="ECO:0000256" key="3">
    <source>
        <dbReference type="ARBA" id="ARBA00023163"/>
    </source>
</evidence>
<dbReference type="Gene3D" id="1.10.10.10">
    <property type="entry name" value="Winged helix-like DNA-binding domain superfamily/Winged helix DNA-binding domain"/>
    <property type="match status" value="1"/>
</dbReference>
<evidence type="ECO:0000313" key="5">
    <source>
        <dbReference type="EMBL" id="MBB4099205.1"/>
    </source>
</evidence>
<dbReference type="PANTHER" id="PTHR33204">
    <property type="entry name" value="TRANSCRIPTIONAL REGULATOR, MARR FAMILY"/>
    <property type="match status" value="1"/>
</dbReference>
<keyword evidence="2 5" id="KW-0238">DNA-binding</keyword>
<organism evidence="5 6">
    <name type="scientific">Sphingomonas kyeonggiensis</name>
    <dbReference type="NCBI Taxonomy" id="1268553"/>
    <lineage>
        <taxon>Bacteria</taxon>
        <taxon>Pseudomonadati</taxon>
        <taxon>Pseudomonadota</taxon>
        <taxon>Alphaproteobacteria</taxon>
        <taxon>Sphingomonadales</taxon>
        <taxon>Sphingomonadaceae</taxon>
        <taxon>Sphingomonas</taxon>
    </lineage>
</organism>
<reference evidence="5 6" key="1">
    <citation type="submission" date="2020-08" db="EMBL/GenBank/DDBJ databases">
        <title>Genomic Encyclopedia of Type Strains, Phase IV (KMG-IV): sequencing the most valuable type-strain genomes for metagenomic binning, comparative biology and taxonomic classification.</title>
        <authorList>
            <person name="Goeker M."/>
        </authorList>
    </citation>
    <scope>NUCLEOTIDE SEQUENCE [LARGE SCALE GENOMIC DNA]</scope>
    <source>
        <strain evidence="5 6">DSM 101806</strain>
    </source>
</reference>